<evidence type="ECO:0000256" key="3">
    <source>
        <dbReference type="ARBA" id="ARBA00023002"/>
    </source>
</evidence>
<dbReference type="PRINTS" id="PR00081">
    <property type="entry name" value="GDHRDH"/>
</dbReference>
<dbReference type="Gene3D" id="3.90.25.10">
    <property type="entry name" value="UDP-galactose 4-epimerase, domain 1"/>
    <property type="match status" value="1"/>
</dbReference>
<accession>A0A8H5P1U8</accession>
<feature type="domain" description="NmrA-like" evidence="4">
    <location>
        <begin position="314"/>
        <end position="558"/>
    </location>
</feature>
<dbReference type="AlphaFoldDB" id="A0A8H5P1U8"/>
<dbReference type="Pfam" id="PF05368">
    <property type="entry name" value="NmrA"/>
    <property type="match status" value="1"/>
</dbReference>
<dbReference type="Pfam" id="PF00106">
    <property type="entry name" value="adh_short"/>
    <property type="match status" value="1"/>
</dbReference>
<keyword evidence="3" id="KW-0560">Oxidoreductase</keyword>
<evidence type="ECO:0000313" key="6">
    <source>
        <dbReference type="Proteomes" id="UP000544095"/>
    </source>
</evidence>
<proteinExistence type="inferred from homology"/>
<dbReference type="InterPro" id="IPR008030">
    <property type="entry name" value="NmrA-like"/>
</dbReference>
<gene>
    <name evidence="5" type="ORF">FPANT_7634</name>
</gene>
<dbReference type="InterPro" id="IPR036291">
    <property type="entry name" value="NAD(P)-bd_dom_sf"/>
</dbReference>
<dbReference type="EMBL" id="JAAOAR010000376">
    <property type="protein sequence ID" value="KAF5585053.1"/>
    <property type="molecule type" value="Genomic_DNA"/>
</dbReference>
<evidence type="ECO:0000259" key="4">
    <source>
        <dbReference type="Pfam" id="PF05368"/>
    </source>
</evidence>
<dbReference type="InterPro" id="IPR002347">
    <property type="entry name" value="SDR_fam"/>
</dbReference>
<protein>
    <recommendedName>
        <fullName evidence="4">NmrA-like domain-containing protein</fullName>
    </recommendedName>
</protein>
<dbReference type="Proteomes" id="UP000544095">
    <property type="component" value="Unassembled WGS sequence"/>
</dbReference>
<evidence type="ECO:0000256" key="2">
    <source>
        <dbReference type="ARBA" id="ARBA00022857"/>
    </source>
</evidence>
<keyword evidence="2" id="KW-0521">NADP</keyword>
<comment type="caution">
    <text evidence="5">The sequence shown here is derived from an EMBL/GenBank/DDBJ whole genome shotgun (WGS) entry which is preliminary data.</text>
</comment>
<organism evidence="5 6">
    <name type="scientific">Fusarium pseudoanthophilum</name>
    <dbReference type="NCBI Taxonomy" id="48495"/>
    <lineage>
        <taxon>Eukaryota</taxon>
        <taxon>Fungi</taxon>
        <taxon>Dikarya</taxon>
        <taxon>Ascomycota</taxon>
        <taxon>Pezizomycotina</taxon>
        <taxon>Sordariomycetes</taxon>
        <taxon>Hypocreomycetidae</taxon>
        <taxon>Hypocreales</taxon>
        <taxon>Nectriaceae</taxon>
        <taxon>Fusarium</taxon>
        <taxon>Fusarium fujikuroi species complex</taxon>
    </lineage>
</organism>
<comment type="similarity">
    <text evidence="1">Belongs to the short-chain dehydrogenases/reductases (SDR) family.</text>
</comment>
<dbReference type="SUPFAM" id="SSF51735">
    <property type="entry name" value="NAD(P)-binding Rossmann-fold domains"/>
    <property type="match status" value="2"/>
</dbReference>
<dbReference type="PANTHER" id="PTHR44229:SF4">
    <property type="entry name" value="15-HYDROXYPROSTAGLANDIN DEHYDROGENASE [NAD(+)]"/>
    <property type="match status" value="1"/>
</dbReference>
<evidence type="ECO:0000313" key="5">
    <source>
        <dbReference type="EMBL" id="KAF5585053.1"/>
    </source>
</evidence>
<sequence length="625" mass="68591">MAEILFSSDIANNVKGKVVVMTGGAQGIGAATVSLLYERGAHVYFGDLDDAKGHQMVSHVQSGIPHSSGSVHFQKLDVRNYNQQLQLFKTAYEERGHVDIAISCAAVVEPTGWFGPDQLTLDAVETEPQPLKSAIDINLTSVVLFCRLAIAFMKADKDQTKSNDSSKSIVLISSIAGIVEAAGLFAYSASKHGIIGLMRSLRALASAKYNIRINAVCPWATDTQMIDNVRSIWDEHHLPLNAPKDVAQFITQLATDKSLSGKSVLVAGGRGFDTEEGIDRTMSEWFGPLTEEFWRGQKAFGTSVQYYLINMSPTFLVAGATGNTGRGVVTTLSELLKDNKTFSDYKILALTRSSSGAAAQKLARLPNVEVIEQNWVEITAEWLRERHVVRAFIASHNEPHHFAEESTFHLNALHAGVEYVVRISTTAANVRPDCPAYYPRTHWAIETLLSSHEFEKLKWTSLQPNVFTQFWLGPAASLIKTFRETGKQEPLRLMASEDAAVGPIDSNEVGVFAAHLLATEDINRHNEAKYVLNGPEDITGRQIVDLVEECIGTKVEDVIFKDMSFIDHAAAQTQHSKNVILSIKHAPETAWEGKCGVDTSSKEFLEIAPPKTTPAQMLETLVGDN</sequence>
<dbReference type="PROSITE" id="PS00061">
    <property type="entry name" value="ADH_SHORT"/>
    <property type="match status" value="1"/>
</dbReference>
<name>A0A8H5P1U8_9HYPO</name>
<dbReference type="GO" id="GO:0005737">
    <property type="term" value="C:cytoplasm"/>
    <property type="evidence" value="ECO:0007669"/>
    <property type="project" value="TreeGrafter"/>
</dbReference>
<evidence type="ECO:0000256" key="1">
    <source>
        <dbReference type="ARBA" id="ARBA00006484"/>
    </source>
</evidence>
<dbReference type="GO" id="GO:0016616">
    <property type="term" value="F:oxidoreductase activity, acting on the CH-OH group of donors, NAD or NADP as acceptor"/>
    <property type="evidence" value="ECO:0007669"/>
    <property type="project" value="TreeGrafter"/>
</dbReference>
<dbReference type="InterPro" id="IPR020904">
    <property type="entry name" value="Sc_DH/Rdtase_CS"/>
</dbReference>
<dbReference type="Gene3D" id="3.40.50.720">
    <property type="entry name" value="NAD(P)-binding Rossmann-like Domain"/>
    <property type="match status" value="2"/>
</dbReference>
<dbReference type="PANTHER" id="PTHR44229">
    <property type="entry name" value="15-HYDROXYPROSTAGLANDIN DEHYDROGENASE [NAD(+)]"/>
    <property type="match status" value="1"/>
</dbReference>
<keyword evidence="6" id="KW-1185">Reference proteome</keyword>
<reference evidence="5 6" key="1">
    <citation type="submission" date="2020-05" db="EMBL/GenBank/DDBJ databases">
        <title>Identification and distribution of gene clusters putatively required for synthesis of sphingolipid metabolism inhibitors in phylogenetically diverse species of the filamentous fungus Fusarium.</title>
        <authorList>
            <person name="Kim H.-S."/>
            <person name="Busman M."/>
            <person name="Brown D.W."/>
            <person name="Divon H."/>
            <person name="Uhlig S."/>
            <person name="Proctor R.H."/>
        </authorList>
    </citation>
    <scope>NUCLEOTIDE SEQUENCE [LARGE SCALE GENOMIC DNA]</scope>
    <source>
        <strain evidence="5 6">NRRL 25211</strain>
    </source>
</reference>